<evidence type="ECO:0000313" key="2">
    <source>
        <dbReference type="EMBL" id="CAE6422262.1"/>
    </source>
</evidence>
<feature type="transmembrane region" description="Helical" evidence="1">
    <location>
        <begin position="158"/>
        <end position="178"/>
    </location>
</feature>
<proteinExistence type="predicted"/>
<gene>
    <name evidence="2" type="ORF">RDB_LOCUS56255</name>
</gene>
<evidence type="ECO:0000313" key="3">
    <source>
        <dbReference type="Proteomes" id="UP000663840"/>
    </source>
</evidence>
<comment type="caution">
    <text evidence="2">The sequence shown here is derived from an EMBL/GenBank/DDBJ whole genome shotgun (WGS) entry which is preliminary data.</text>
</comment>
<dbReference type="AlphaFoldDB" id="A0A8H3AHX7"/>
<dbReference type="EMBL" id="CAJMWR010001310">
    <property type="protein sequence ID" value="CAE6422262.1"/>
    <property type="molecule type" value="Genomic_DNA"/>
</dbReference>
<feature type="transmembrane region" description="Helical" evidence="1">
    <location>
        <begin position="41"/>
        <end position="63"/>
    </location>
</feature>
<keyword evidence="1" id="KW-1133">Transmembrane helix</keyword>
<keyword evidence="1" id="KW-0472">Membrane</keyword>
<evidence type="ECO:0000256" key="1">
    <source>
        <dbReference type="SAM" id="Phobius"/>
    </source>
</evidence>
<reference evidence="2" key="1">
    <citation type="submission" date="2021-01" db="EMBL/GenBank/DDBJ databases">
        <authorList>
            <person name="Kaushik A."/>
        </authorList>
    </citation>
    <scope>NUCLEOTIDE SEQUENCE</scope>
    <source>
        <strain evidence="2">AG1-1A</strain>
    </source>
</reference>
<organism evidence="2 3">
    <name type="scientific">Rhizoctonia solani</name>
    <dbReference type="NCBI Taxonomy" id="456999"/>
    <lineage>
        <taxon>Eukaryota</taxon>
        <taxon>Fungi</taxon>
        <taxon>Dikarya</taxon>
        <taxon>Basidiomycota</taxon>
        <taxon>Agaricomycotina</taxon>
        <taxon>Agaricomycetes</taxon>
        <taxon>Cantharellales</taxon>
        <taxon>Ceratobasidiaceae</taxon>
        <taxon>Rhizoctonia</taxon>
    </lineage>
</organism>
<protein>
    <submittedName>
        <fullName evidence="2">Uncharacterized protein</fullName>
    </submittedName>
</protein>
<name>A0A8H3AHX7_9AGAM</name>
<dbReference type="Proteomes" id="UP000663840">
    <property type="component" value="Unassembled WGS sequence"/>
</dbReference>
<feature type="transmembrane region" description="Helical" evidence="1">
    <location>
        <begin position="134"/>
        <end position="152"/>
    </location>
</feature>
<feature type="transmembrane region" description="Helical" evidence="1">
    <location>
        <begin position="12"/>
        <end position="34"/>
    </location>
</feature>
<keyword evidence="1" id="KW-0812">Transmembrane</keyword>
<sequence>MPSPSCKTIIVASSYGTTLALLFLTPVVIARVWALYGRRRAILGWLLFGLAVVAVSVGVTLNIQAERHIYIKNPAPELISGCLVRFSSTAWVPYVLALLYESIIFGMTLWKTWALKARFGSRTLTSQLLRDGSLYYIVVLVVLTLCSLGTQIEEFKAAALASGFIVAMNSIMCNRMILSMHAFNEETKLCVDMPPATMVSKRGVRNNKSNQTQDLV</sequence>
<accession>A0A8H3AHX7</accession>
<feature type="transmembrane region" description="Helical" evidence="1">
    <location>
        <begin position="91"/>
        <end position="113"/>
    </location>
</feature>